<evidence type="ECO:0000313" key="8">
    <source>
        <dbReference type="EMBL" id="RGW44768.1"/>
    </source>
</evidence>
<dbReference type="Proteomes" id="UP000468344">
    <property type="component" value="Unassembled WGS sequence"/>
</dbReference>
<dbReference type="Proteomes" id="UP000285469">
    <property type="component" value="Unassembled WGS sequence"/>
</dbReference>
<evidence type="ECO:0000313" key="10">
    <source>
        <dbReference type="Proteomes" id="UP000285469"/>
    </source>
</evidence>
<evidence type="ECO:0000313" key="9">
    <source>
        <dbReference type="EMBL" id="TSE47842.1"/>
    </source>
</evidence>
<dbReference type="EMBL" id="WCZY01000019">
    <property type="protein sequence ID" value="KAB6691283.1"/>
    <property type="molecule type" value="Genomic_DNA"/>
</dbReference>
<evidence type="ECO:0000313" key="13">
    <source>
        <dbReference type="Proteomes" id="UP000437380"/>
    </source>
</evidence>
<comment type="caution">
    <text evidence="9">The sequence shown here is derived from an EMBL/GenBank/DDBJ whole genome shotgun (WGS) entry which is preliminary data.</text>
</comment>
<proteinExistence type="predicted"/>
<dbReference type="Proteomes" id="UP000433382">
    <property type="component" value="Unassembled WGS sequence"/>
</dbReference>
<dbReference type="Proteomes" id="UP000408523">
    <property type="component" value="Unassembled WGS sequence"/>
</dbReference>
<dbReference type="Proteomes" id="UP000555193">
    <property type="component" value="Unassembled WGS sequence"/>
</dbReference>
<dbReference type="EMBL" id="WCZV01000023">
    <property type="protein sequence ID" value="KAB6697902.1"/>
    <property type="molecule type" value="Genomic_DNA"/>
</dbReference>
<evidence type="ECO:0000313" key="15">
    <source>
        <dbReference type="Proteomes" id="UP000470777"/>
    </source>
</evidence>
<dbReference type="EMBL" id="RWHZ01000042">
    <property type="protein sequence ID" value="TSE47842.1"/>
    <property type="molecule type" value="Genomic_DNA"/>
</dbReference>
<evidence type="ECO:0000313" key="6">
    <source>
        <dbReference type="EMBL" id="KAB6697902.1"/>
    </source>
</evidence>
<evidence type="ECO:0000313" key="2">
    <source>
        <dbReference type="EMBL" id="KAB6455906.1"/>
    </source>
</evidence>
<dbReference type="EMBL" id="WCZM01000040">
    <property type="protein sequence ID" value="KAB3563650.1"/>
    <property type="molecule type" value="Genomic_DNA"/>
</dbReference>
<evidence type="ECO:0000313" key="16">
    <source>
        <dbReference type="Proteomes" id="UP000470952"/>
    </source>
</evidence>
<dbReference type="EMBL" id="JABDSH010000056">
    <property type="protein sequence ID" value="NMW35443.1"/>
    <property type="molecule type" value="Genomic_DNA"/>
</dbReference>
<evidence type="ECO:0000313" key="11">
    <source>
        <dbReference type="Proteomes" id="UP000408523"/>
    </source>
</evidence>
<evidence type="ECO:0000313" key="14">
    <source>
        <dbReference type="Proteomes" id="UP000468344"/>
    </source>
</evidence>
<reference evidence="9 11" key="2">
    <citation type="journal article" date="2019" name="Nat. Commun.">
        <title>Gram positive-like bacteriocins with broad spectrum anti-Bacteroidales activity encoded on mobile elements of the human gut microbiota.</title>
        <authorList>
            <person name="Bechon N."/>
            <person name="Coyne M.J.Jr."/>
            <person name="Laclare-Mceneany V."/>
            <person name="Chatzidaki-Livanis M."/>
            <person name="Ghigo J.-M."/>
            <person name="Comstock L.E."/>
        </authorList>
    </citation>
    <scope>NUCLEOTIDE SEQUENCE [LARGE SCALE GENOMIC DNA]</scope>
    <source>
        <strain evidence="9 11">CL01T12C17</strain>
    </source>
</reference>
<evidence type="ECO:0000313" key="18">
    <source>
        <dbReference type="Proteomes" id="UP000555193"/>
    </source>
</evidence>
<name>A0A174WZ04_PHOVU</name>
<gene>
    <name evidence="8" type="ORF">DWV70_19380</name>
    <name evidence="9" type="ORF">EH214_02967</name>
    <name evidence="1" type="ORF">GAY01_20020</name>
    <name evidence="6" type="ORF">GAY17_15895</name>
    <name evidence="3" type="ORF">GAZ06_24475</name>
    <name evidence="2" type="ORF">GAZ09_04270</name>
    <name evidence="4" type="ORF">GAZ76_16425</name>
    <name evidence="5" type="ORF">GAZ92_13795</name>
    <name evidence="7" type="ORF">HKQ54_04605</name>
</gene>
<dbReference type="Proteomes" id="UP000437380">
    <property type="component" value="Unassembled WGS sequence"/>
</dbReference>
<evidence type="ECO:0000313" key="1">
    <source>
        <dbReference type="EMBL" id="KAB3563650.1"/>
    </source>
</evidence>
<dbReference type="EMBL" id="WDBY01000125">
    <property type="protein sequence ID" value="KAB6468973.1"/>
    <property type="molecule type" value="Genomic_DNA"/>
</dbReference>
<evidence type="ECO:0000313" key="7">
    <source>
        <dbReference type="EMBL" id="NMW35443.1"/>
    </source>
</evidence>
<evidence type="ECO:0000313" key="17">
    <source>
        <dbReference type="Proteomes" id="UP000483142"/>
    </source>
</evidence>
<evidence type="ECO:0000313" key="4">
    <source>
        <dbReference type="EMBL" id="KAB6657496.1"/>
    </source>
</evidence>
<dbReference type="EMBL" id="QSAI01000047">
    <property type="protein sequence ID" value="RGW44768.1"/>
    <property type="molecule type" value="Genomic_DNA"/>
</dbReference>
<evidence type="ECO:0000313" key="5">
    <source>
        <dbReference type="EMBL" id="KAB6691283.1"/>
    </source>
</evidence>
<evidence type="ECO:0000313" key="3">
    <source>
        <dbReference type="EMBL" id="KAB6468973.1"/>
    </source>
</evidence>
<reference evidence="8 10" key="1">
    <citation type="submission" date="2018-08" db="EMBL/GenBank/DDBJ databases">
        <title>A genome reference for cultivated species of the human gut microbiota.</title>
        <authorList>
            <person name="Zou Y."/>
            <person name="Xue W."/>
            <person name="Luo G."/>
        </authorList>
    </citation>
    <scope>NUCLEOTIDE SEQUENCE [LARGE SCALE GENOMIC DNA]</scope>
    <source>
        <strain evidence="8 10">AF12-25</strain>
    </source>
</reference>
<dbReference type="Proteomes" id="UP000470777">
    <property type="component" value="Unassembled WGS sequence"/>
</dbReference>
<organism evidence="9 11">
    <name type="scientific">Phocaeicola vulgatus</name>
    <name type="common">Bacteroides vulgatus</name>
    <dbReference type="NCBI Taxonomy" id="821"/>
    <lineage>
        <taxon>Bacteria</taxon>
        <taxon>Pseudomonadati</taxon>
        <taxon>Bacteroidota</taxon>
        <taxon>Bacteroidia</taxon>
        <taxon>Bacteroidales</taxon>
        <taxon>Bacteroidaceae</taxon>
        <taxon>Phocaeicola</taxon>
    </lineage>
</organism>
<accession>A0A174WZ04</accession>
<reference evidence="12 13" key="3">
    <citation type="journal article" date="2019" name="Nat. Med.">
        <title>A library of human gut bacterial isolates paired with longitudinal multiomics data enables mechanistic microbiome research.</title>
        <authorList>
            <person name="Poyet M."/>
            <person name="Groussin M."/>
            <person name="Gibbons S.M."/>
            <person name="Avila-Pacheco J."/>
            <person name="Jiang X."/>
            <person name="Kearney S.M."/>
            <person name="Perrotta A.R."/>
            <person name="Berdy B."/>
            <person name="Zhao S."/>
            <person name="Lieberman T.D."/>
            <person name="Swanson P.K."/>
            <person name="Smith M."/>
            <person name="Roesemann S."/>
            <person name="Alexander J.E."/>
            <person name="Rich S.A."/>
            <person name="Livny J."/>
            <person name="Vlamakis H."/>
            <person name="Clish C."/>
            <person name="Bullock K."/>
            <person name="Deik A."/>
            <person name="Scott J."/>
            <person name="Pierce K.A."/>
            <person name="Xavier R.J."/>
            <person name="Alm E.J."/>
        </authorList>
    </citation>
    <scope>NUCLEOTIDE SEQUENCE [LARGE SCALE GENOMIC DNA]</scope>
    <source>
        <strain evidence="3 14">BIOML-A140</strain>
        <strain evidence="2 17">BIOML-A141</strain>
        <strain evidence="1 12">BIOML-A73</strain>
        <strain evidence="6 13">BIOML-A82</strain>
        <strain evidence="5 15">BIOML-A85</strain>
        <strain evidence="4 16">BIOML-A93</strain>
    </source>
</reference>
<dbReference type="EMBL" id="WDAG01000022">
    <property type="protein sequence ID" value="KAB6657496.1"/>
    <property type="molecule type" value="Genomic_DNA"/>
</dbReference>
<reference evidence="7 18" key="4">
    <citation type="submission" date="2020-04" db="EMBL/GenBank/DDBJ databases">
        <title>A novel gut-associated lysogenic phage, Bacteroides phage BV01, alters the host transcriptome and bile acid metabolism in Bacteroides vulgatus.</title>
        <authorList>
            <person name="Campbell D.E."/>
            <person name="Ly L."/>
            <person name="Ridlon J.M."/>
            <person name="Hsiao A."/>
            <person name="Degnan P.H."/>
        </authorList>
    </citation>
    <scope>NUCLEOTIDE SEQUENCE [LARGE SCALE GENOMIC DNA]</scope>
    <source>
        <strain evidence="7 18">VPI-4506</strain>
    </source>
</reference>
<dbReference type="Proteomes" id="UP000483142">
    <property type="component" value="Unassembled WGS sequence"/>
</dbReference>
<dbReference type="AlphaFoldDB" id="A0A174WZ04"/>
<dbReference type="Proteomes" id="UP000470952">
    <property type="component" value="Unassembled WGS sequence"/>
</dbReference>
<dbReference type="RefSeq" id="WP_057279988.1">
    <property type="nucleotide sequence ID" value="NZ_CAXSNX010000068.1"/>
</dbReference>
<evidence type="ECO:0000313" key="12">
    <source>
        <dbReference type="Proteomes" id="UP000433382"/>
    </source>
</evidence>
<protein>
    <submittedName>
        <fullName evidence="9">Uncharacterized protein</fullName>
    </submittedName>
</protein>
<dbReference type="EMBL" id="WDBZ01000005">
    <property type="protein sequence ID" value="KAB6455906.1"/>
    <property type="molecule type" value="Genomic_DNA"/>
</dbReference>
<sequence>MIYENDIIGIKVVGYRYGKAPKCGRSYNYRENHYEDGVSMAQVCYYKPVGSFAANGEKKYYYEGVVSGIGSDNEICLSSVKQISYNEYQKMKKSLITESNLITNFYADQKKRLLDKGFNIGMSYEGIEEMRNKYLK</sequence>